<dbReference type="OrthoDB" id="10390345at2759"/>
<dbReference type="AlphaFoldDB" id="A0A7I8WQF2"/>
<evidence type="ECO:0000313" key="2">
    <source>
        <dbReference type="Proteomes" id="UP000659654"/>
    </source>
</evidence>
<reference evidence="1" key="1">
    <citation type="submission" date="2020-09" db="EMBL/GenBank/DDBJ databases">
        <authorList>
            <person name="Kikuchi T."/>
        </authorList>
    </citation>
    <scope>NUCLEOTIDE SEQUENCE</scope>
    <source>
        <strain evidence="1">Ka4C1</strain>
    </source>
</reference>
<organism evidence="1 2">
    <name type="scientific">Bursaphelenchus xylophilus</name>
    <name type="common">Pinewood nematode worm</name>
    <name type="synonym">Aphelenchoides xylophilus</name>
    <dbReference type="NCBI Taxonomy" id="6326"/>
    <lineage>
        <taxon>Eukaryota</taxon>
        <taxon>Metazoa</taxon>
        <taxon>Ecdysozoa</taxon>
        <taxon>Nematoda</taxon>
        <taxon>Chromadorea</taxon>
        <taxon>Rhabditida</taxon>
        <taxon>Tylenchina</taxon>
        <taxon>Tylenchomorpha</taxon>
        <taxon>Aphelenchoidea</taxon>
        <taxon>Aphelenchoididae</taxon>
        <taxon>Bursaphelenchus</taxon>
    </lineage>
</organism>
<dbReference type="Proteomes" id="UP000582659">
    <property type="component" value="Unassembled WGS sequence"/>
</dbReference>
<sequence>MYRQKAERLNYELQETVTSREGRHVCTHMNPPSLAWHSDEHTYQQNKVFSPILLHSSAAQKAKKANLPKKSDDRVYTVEQLFKNHIQIRIMCLPTSEEMPKNVSHYMIGSIKLRADKVFVSNCPIYNVYYEVRRPSVTVEKIHNPRLKQASDFYLKNTAKCVAEFMKVEWKHLKMVTAQGSHQAVERVIVTGKEYKLKRIRPIRFIAETCSVNQTKPTVKIENVKRLRRPQKDVIQLRSVNTSQEPRKIKLIHQDEDVIDQFAYLNLSVSTHSTYK</sequence>
<dbReference type="Proteomes" id="UP000659654">
    <property type="component" value="Unassembled WGS sequence"/>
</dbReference>
<gene>
    <name evidence="1" type="ORF">BXYJ_LOCUS3871</name>
</gene>
<name>A0A7I8WQF2_BURXY</name>
<comment type="caution">
    <text evidence="1">The sequence shown here is derived from an EMBL/GenBank/DDBJ whole genome shotgun (WGS) entry which is preliminary data.</text>
</comment>
<proteinExistence type="predicted"/>
<dbReference type="EMBL" id="CAJFDI010000002">
    <property type="protein sequence ID" value="CAD5215121.1"/>
    <property type="molecule type" value="Genomic_DNA"/>
</dbReference>
<evidence type="ECO:0000313" key="1">
    <source>
        <dbReference type="EMBL" id="CAD5215121.1"/>
    </source>
</evidence>
<dbReference type="EMBL" id="CAJFCV020000002">
    <property type="protein sequence ID" value="CAG9096519.1"/>
    <property type="molecule type" value="Genomic_DNA"/>
</dbReference>
<keyword evidence="2" id="KW-1185">Reference proteome</keyword>
<accession>A0A7I8WQF2</accession>
<protein>
    <submittedName>
        <fullName evidence="1">(pine wood nematode) hypothetical protein</fullName>
    </submittedName>
</protein>